<accession>A0A645E9E8</accession>
<protein>
    <submittedName>
        <fullName evidence="2">Uncharacterized protein</fullName>
    </submittedName>
</protein>
<dbReference type="AlphaFoldDB" id="A0A645E9E8"/>
<name>A0A645E9E8_9ZZZZ</name>
<dbReference type="EMBL" id="VSSQ01043726">
    <property type="protein sequence ID" value="MPM97443.1"/>
    <property type="molecule type" value="Genomic_DNA"/>
</dbReference>
<feature type="region of interest" description="Disordered" evidence="1">
    <location>
        <begin position="78"/>
        <end position="113"/>
    </location>
</feature>
<proteinExistence type="predicted"/>
<comment type="caution">
    <text evidence="2">The sequence shown here is derived from an EMBL/GenBank/DDBJ whole genome shotgun (WGS) entry which is preliminary data.</text>
</comment>
<organism evidence="2">
    <name type="scientific">bioreactor metagenome</name>
    <dbReference type="NCBI Taxonomy" id="1076179"/>
    <lineage>
        <taxon>unclassified sequences</taxon>
        <taxon>metagenomes</taxon>
        <taxon>ecological metagenomes</taxon>
    </lineage>
</organism>
<reference evidence="2" key="1">
    <citation type="submission" date="2019-08" db="EMBL/GenBank/DDBJ databases">
        <authorList>
            <person name="Kucharzyk K."/>
            <person name="Murdoch R.W."/>
            <person name="Higgins S."/>
            <person name="Loffler F."/>
        </authorList>
    </citation>
    <scope>NUCLEOTIDE SEQUENCE</scope>
</reference>
<evidence type="ECO:0000313" key="2">
    <source>
        <dbReference type="EMBL" id="MPM97443.1"/>
    </source>
</evidence>
<gene>
    <name evidence="2" type="ORF">SDC9_144616</name>
</gene>
<sequence>MAAGIHWTEGGANATQSLHDGGSLHGGDLTSDAISAMTLLKNIIVADGDDPNNLSYAALVKAVAQYNGLGNKNCSEWNQSLDNKSGPRPTRWRQTGKCSSSIQPESSDQPHPVAWIDSEHQDMDLIFCLDAVEFSCQESPEKVDVDALKTRVRTVMNITDPTQLDTIASKALASCFKGSAACNGADSTATYPPYVRPGSLTTAIILNAGK</sequence>
<feature type="compositionally biased region" description="Polar residues" evidence="1">
    <location>
        <begin position="92"/>
        <end position="109"/>
    </location>
</feature>
<evidence type="ECO:0000256" key="1">
    <source>
        <dbReference type="SAM" id="MobiDB-lite"/>
    </source>
</evidence>